<keyword evidence="3" id="KW-1185">Reference proteome</keyword>
<reference evidence="2 3" key="1">
    <citation type="submission" date="2024-01" db="EMBL/GenBank/DDBJ databases">
        <title>The genomes of 5 underutilized Papilionoideae crops provide insights into root nodulation and disease resistanc.</title>
        <authorList>
            <person name="Jiang F."/>
        </authorList>
    </citation>
    <scope>NUCLEOTIDE SEQUENCE [LARGE SCALE GENOMIC DNA]</scope>
    <source>
        <strain evidence="2">LVBAO_FW01</strain>
        <tissue evidence="2">Leaves</tissue>
    </source>
</reference>
<gene>
    <name evidence="2" type="ORF">VNO77_07600</name>
</gene>
<sequence length="553" mass="63486">MAGQSEQDNQFDEVDDWTRENKLFDRWIFPVAMKLGGIKHERVKACSICSVPKKVRRCKVEAYKPKVVSIGPLHRGTNRDLQYMEEIKWRCSHSLFSRTPQAKESLKRCSKAILELVEVVSATYLDDIKIESNELAKIMLLDGCFLLELLMCSDTKLIRELQSNFPGPGSDVLKQEEVLSDLKLLENQIPLFILDALFIQLFSPKRNSKDDLKRARKTINEWVLFLFGYASRDNSTSQSQDQEDSHVPETAHFLEHIHWYITQKEDQDEKEDQDDQREHIVSFGAQESSQPQFKSKRQGFGSAITRAVSCLNVPRCCCFTTFSNCNSKHFSETKPKLKYCATRLIAGGVTIAPRDHQDNPLVLGCCKKFCKTNKRLEIHPLHISAKTEVELRNFIAWEQSRITHRKFSEEKTGCAFSEYVSLLKDLVCCEQDIILLKTKKVLTVNEAENRSNEDLMNFLRAIVRGIQIDAGVNSRFGKTVSHLNQYSGPGINLTILWHHFQRFLAWTRRKCRSLYQTLKRDHTSTMWKTIGVLAAVVLLFLTVAQTVFAALGL</sequence>
<comment type="caution">
    <text evidence="2">The sequence shown here is derived from an EMBL/GenBank/DDBJ whole genome shotgun (WGS) entry which is preliminary data.</text>
</comment>
<accession>A0AAN9M7S4</accession>
<feature type="transmembrane region" description="Helical" evidence="1">
    <location>
        <begin position="530"/>
        <end position="551"/>
    </location>
</feature>
<keyword evidence="1" id="KW-0472">Membrane</keyword>
<evidence type="ECO:0000256" key="1">
    <source>
        <dbReference type="SAM" id="Phobius"/>
    </source>
</evidence>
<keyword evidence="1" id="KW-0812">Transmembrane</keyword>
<evidence type="ECO:0000313" key="3">
    <source>
        <dbReference type="Proteomes" id="UP001367508"/>
    </source>
</evidence>
<dbReference type="Proteomes" id="UP001367508">
    <property type="component" value="Unassembled WGS sequence"/>
</dbReference>
<dbReference type="InterPro" id="IPR004158">
    <property type="entry name" value="DUF247_pln"/>
</dbReference>
<evidence type="ECO:0000313" key="2">
    <source>
        <dbReference type="EMBL" id="KAK7349845.1"/>
    </source>
</evidence>
<dbReference type="PANTHER" id="PTHR31170">
    <property type="entry name" value="BNAC04G53230D PROTEIN"/>
    <property type="match status" value="1"/>
</dbReference>
<name>A0AAN9M7S4_CANGL</name>
<proteinExistence type="predicted"/>
<dbReference type="EMBL" id="JAYMYQ010000002">
    <property type="protein sequence ID" value="KAK7349845.1"/>
    <property type="molecule type" value="Genomic_DNA"/>
</dbReference>
<keyword evidence="1" id="KW-1133">Transmembrane helix</keyword>
<dbReference type="AlphaFoldDB" id="A0AAN9M7S4"/>
<dbReference type="PANTHER" id="PTHR31170:SF20">
    <property type="entry name" value="DUF247 DOMAIN PROTEIN"/>
    <property type="match status" value="1"/>
</dbReference>
<protein>
    <submittedName>
        <fullName evidence="2">Uncharacterized protein</fullName>
    </submittedName>
</protein>
<organism evidence="2 3">
    <name type="scientific">Canavalia gladiata</name>
    <name type="common">Sword bean</name>
    <name type="synonym">Dolichos gladiatus</name>
    <dbReference type="NCBI Taxonomy" id="3824"/>
    <lineage>
        <taxon>Eukaryota</taxon>
        <taxon>Viridiplantae</taxon>
        <taxon>Streptophyta</taxon>
        <taxon>Embryophyta</taxon>
        <taxon>Tracheophyta</taxon>
        <taxon>Spermatophyta</taxon>
        <taxon>Magnoliopsida</taxon>
        <taxon>eudicotyledons</taxon>
        <taxon>Gunneridae</taxon>
        <taxon>Pentapetalae</taxon>
        <taxon>rosids</taxon>
        <taxon>fabids</taxon>
        <taxon>Fabales</taxon>
        <taxon>Fabaceae</taxon>
        <taxon>Papilionoideae</taxon>
        <taxon>50 kb inversion clade</taxon>
        <taxon>NPAAA clade</taxon>
        <taxon>indigoferoid/millettioid clade</taxon>
        <taxon>Phaseoleae</taxon>
        <taxon>Canavalia</taxon>
    </lineage>
</organism>
<dbReference type="Pfam" id="PF03140">
    <property type="entry name" value="DUF247"/>
    <property type="match status" value="1"/>
</dbReference>